<dbReference type="Proteomes" id="UP000189580">
    <property type="component" value="Chromosome c"/>
</dbReference>
<gene>
    <name evidence="2" type="primary">AIM2</name>
    <name evidence="2" type="ORF">AWJ20_4015</name>
</gene>
<protein>
    <submittedName>
        <fullName evidence="2">Protein AIM2</fullName>
    </submittedName>
</protein>
<name>A0A167C4Q9_9ASCO</name>
<dbReference type="Gene3D" id="3.40.50.1820">
    <property type="entry name" value="alpha/beta hydrolase"/>
    <property type="match status" value="1"/>
</dbReference>
<dbReference type="GeneID" id="30036101"/>
<proteinExistence type="predicted"/>
<dbReference type="EMBL" id="CP014500">
    <property type="protein sequence ID" value="ANB11213.1"/>
    <property type="molecule type" value="Genomic_DNA"/>
</dbReference>
<dbReference type="AlphaFoldDB" id="A0A167C4Q9"/>
<dbReference type="PANTHER" id="PTHR17630:SF44">
    <property type="entry name" value="PROTEIN AIM2"/>
    <property type="match status" value="1"/>
</dbReference>
<evidence type="ECO:0000259" key="1">
    <source>
        <dbReference type="Pfam" id="PF01738"/>
    </source>
</evidence>
<dbReference type="OrthoDB" id="17560at2759"/>
<evidence type="ECO:0000313" key="2">
    <source>
        <dbReference type="EMBL" id="ANB11213.1"/>
    </source>
</evidence>
<sequence length="259" mass="28372">MRKPAITPRPAGALPQTPLLFWLGTTGESVGRLIDLNGVETYISGEKNASSKKAVLFLTDVFGHKYINNQLLADEYAKAGYLVVVPDLFKGDPRSPDSVPGADPNELRTKWLPNHTPEITRPIVEKAVEGLKKEYSPEFVGTVGYCFGARYVLQQLATDNVNAGAIAHPSGVTIEDVRAVRKPLLIIGAETDGAYTPELQKQTEDVLREIKATYFTTLASGVSHGFAVRGDITNPIVKFAKEKALRDTVDWFNAFNSRK</sequence>
<organism evidence="2 3">
    <name type="scientific">Sugiyamaella lignohabitans</name>
    <dbReference type="NCBI Taxonomy" id="796027"/>
    <lineage>
        <taxon>Eukaryota</taxon>
        <taxon>Fungi</taxon>
        <taxon>Dikarya</taxon>
        <taxon>Ascomycota</taxon>
        <taxon>Saccharomycotina</taxon>
        <taxon>Dipodascomycetes</taxon>
        <taxon>Dipodascales</taxon>
        <taxon>Trichomonascaceae</taxon>
        <taxon>Sugiyamaella</taxon>
    </lineage>
</organism>
<dbReference type="RefSeq" id="XP_018733690.1">
    <property type="nucleotide sequence ID" value="XM_018881063.1"/>
</dbReference>
<reference evidence="2 3" key="1">
    <citation type="submission" date="2016-02" db="EMBL/GenBank/DDBJ databases">
        <title>Complete genome sequence and transcriptome regulation of the pentose utilising yeast Sugiyamaella lignohabitans.</title>
        <authorList>
            <person name="Bellasio M."/>
            <person name="Peymann A."/>
            <person name="Valli M."/>
            <person name="Sipitzky M."/>
            <person name="Graf A."/>
            <person name="Sauer M."/>
            <person name="Marx H."/>
            <person name="Mattanovich D."/>
        </authorList>
    </citation>
    <scope>NUCLEOTIDE SEQUENCE [LARGE SCALE GENOMIC DNA]</scope>
    <source>
        <strain evidence="2 3">CBS 10342</strain>
    </source>
</reference>
<feature type="domain" description="Dienelactone hydrolase" evidence="1">
    <location>
        <begin position="40"/>
        <end position="255"/>
    </location>
</feature>
<dbReference type="GO" id="GO:0016787">
    <property type="term" value="F:hydrolase activity"/>
    <property type="evidence" value="ECO:0007669"/>
    <property type="project" value="InterPro"/>
</dbReference>
<dbReference type="KEGG" id="slb:AWJ20_4015"/>
<evidence type="ECO:0000313" key="3">
    <source>
        <dbReference type="Proteomes" id="UP000189580"/>
    </source>
</evidence>
<keyword evidence="3" id="KW-1185">Reference proteome</keyword>
<dbReference type="InterPro" id="IPR002925">
    <property type="entry name" value="Dienelactn_hydro"/>
</dbReference>
<dbReference type="InterPro" id="IPR029058">
    <property type="entry name" value="AB_hydrolase_fold"/>
</dbReference>
<dbReference type="PANTHER" id="PTHR17630">
    <property type="entry name" value="DIENELACTONE HYDROLASE"/>
    <property type="match status" value="1"/>
</dbReference>
<dbReference type="Pfam" id="PF01738">
    <property type="entry name" value="DLH"/>
    <property type="match status" value="1"/>
</dbReference>
<accession>A0A167C4Q9</accession>
<dbReference type="SUPFAM" id="SSF53474">
    <property type="entry name" value="alpha/beta-Hydrolases"/>
    <property type="match status" value="1"/>
</dbReference>